<dbReference type="EMBL" id="CP036273">
    <property type="protein sequence ID" value="QDU19611.1"/>
    <property type="molecule type" value="Genomic_DNA"/>
</dbReference>
<keyword evidence="3" id="KW-1185">Reference proteome</keyword>
<accession>A0A517XQ23</accession>
<feature type="transmembrane region" description="Helical" evidence="1">
    <location>
        <begin position="117"/>
        <end position="136"/>
    </location>
</feature>
<name>A0A517XQ23_9BACT</name>
<sequence length="314" mass="32094">MTNDRDDLPGYLLNLLDPDARAAVAARLAADPAAAARVASLRAVLPPFAEVDPPDGLALRTIARVAEHVVATEPRTVTPPTPVEVIAADVAPERARRLPVTDRPEARTLGGRFRVELLVAAGIAFVGVGLASTLVMKVRERSDVAACQSNLMTLNQGLAGYADAHAGRLPQVGTGAYPVAGSFVAALADAGQCPPGFRAACGAPAADPRVVATSAVGYAYALGHRGADGAVLGPRLAFGEENDLMPVCADIPVGTAGAPHAHGHNVLFAGGHVRFATVPTVGLNGDDIYRNQLGRVAAGLDRADAVLGVGSDRP</sequence>
<keyword evidence="1" id="KW-1133">Transmembrane helix</keyword>
<evidence type="ECO:0000313" key="3">
    <source>
        <dbReference type="Proteomes" id="UP000319576"/>
    </source>
</evidence>
<dbReference type="KEGG" id="uli:ETAA1_15410"/>
<keyword evidence="1" id="KW-0472">Membrane</keyword>
<reference evidence="2 3" key="1">
    <citation type="submission" date="2019-02" db="EMBL/GenBank/DDBJ databases">
        <title>Deep-cultivation of Planctomycetes and their phenomic and genomic characterization uncovers novel biology.</title>
        <authorList>
            <person name="Wiegand S."/>
            <person name="Jogler M."/>
            <person name="Boedeker C."/>
            <person name="Pinto D."/>
            <person name="Vollmers J."/>
            <person name="Rivas-Marin E."/>
            <person name="Kohn T."/>
            <person name="Peeters S.H."/>
            <person name="Heuer A."/>
            <person name="Rast P."/>
            <person name="Oberbeckmann S."/>
            <person name="Bunk B."/>
            <person name="Jeske O."/>
            <person name="Meyerdierks A."/>
            <person name="Storesund J.E."/>
            <person name="Kallscheuer N."/>
            <person name="Luecker S."/>
            <person name="Lage O.M."/>
            <person name="Pohl T."/>
            <person name="Merkel B.J."/>
            <person name="Hornburger P."/>
            <person name="Mueller R.-W."/>
            <person name="Bruemmer F."/>
            <person name="Labrenz M."/>
            <person name="Spormann A.M."/>
            <person name="Op den Camp H."/>
            <person name="Overmann J."/>
            <person name="Amann R."/>
            <person name="Jetten M.S.M."/>
            <person name="Mascher T."/>
            <person name="Medema M.H."/>
            <person name="Devos D.P."/>
            <person name="Kaster A.-K."/>
            <person name="Ovreas L."/>
            <person name="Rohde M."/>
            <person name="Galperin M.Y."/>
            <person name="Jogler C."/>
        </authorList>
    </citation>
    <scope>NUCLEOTIDE SEQUENCE [LARGE SCALE GENOMIC DNA]</scope>
    <source>
        <strain evidence="2 3">ETA_A1</strain>
    </source>
</reference>
<dbReference type="OrthoDB" id="284441at2"/>
<keyword evidence="1" id="KW-0812">Transmembrane</keyword>
<dbReference type="AlphaFoldDB" id="A0A517XQ23"/>
<dbReference type="RefSeq" id="WP_145235837.1">
    <property type="nucleotide sequence ID" value="NZ_CP036273.1"/>
</dbReference>
<evidence type="ECO:0000313" key="2">
    <source>
        <dbReference type="EMBL" id="QDU19611.1"/>
    </source>
</evidence>
<protein>
    <submittedName>
        <fullName evidence="2">Uncharacterized protein</fullName>
    </submittedName>
</protein>
<gene>
    <name evidence="2" type="ORF">ETAA1_15410</name>
</gene>
<evidence type="ECO:0000256" key="1">
    <source>
        <dbReference type="SAM" id="Phobius"/>
    </source>
</evidence>
<organism evidence="2 3">
    <name type="scientific">Urbifossiella limnaea</name>
    <dbReference type="NCBI Taxonomy" id="2528023"/>
    <lineage>
        <taxon>Bacteria</taxon>
        <taxon>Pseudomonadati</taxon>
        <taxon>Planctomycetota</taxon>
        <taxon>Planctomycetia</taxon>
        <taxon>Gemmatales</taxon>
        <taxon>Gemmataceae</taxon>
        <taxon>Urbifossiella</taxon>
    </lineage>
</organism>
<dbReference type="Proteomes" id="UP000319576">
    <property type="component" value="Chromosome"/>
</dbReference>
<proteinExistence type="predicted"/>